<evidence type="ECO:0000256" key="2">
    <source>
        <dbReference type="ARBA" id="ARBA00004123"/>
    </source>
</evidence>
<dbReference type="SUPFAM" id="SSF46774">
    <property type="entry name" value="ARID-like"/>
    <property type="match status" value="1"/>
</dbReference>
<evidence type="ECO:0000256" key="10">
    <source>
        <dbReference type="ARBA" id="ARBA00022884"/>
    </source>
</evidence>
<evidence type="ECO:0000256" key="4">
    <source>
        <dbReference type="ARBA" id="ARBA00011881"/>
    </source>
</evidence>
<dbReference type="CDD" id="cd01314">
    <property type="entry name" value="D-HYD"/>
    <property type="match status" value="1"/>
</dbReference>
<dbReference type="Gene3D" id="1.25.10.10">
    <property type="entry name" value="Leucine-rich Repeat Variant"/>
    <property type="match status" value="1"/>
</dbReference>
<gene>
    <name evidence="18" type="ORF">CLUMA_CG011458</name>
</gene>
<dbReference type="STRING" id="568069.A0A1J1IE97"/>
<evidence type="ECO:0000256" key="15">
    <source>
        <dbReference type="SAM" id="MobiDB-lite"/>
    </source>
</evidence>
<feature type="compositionally biased region" description="Low complexity" evidence="15">
    <location>
        <begin position="2811"/>
        <end position="2823"/>
    </location>
</feature>
<evidence type="ECO:0000259" key="17">
    <source>
        <dbReference type="PROSITE" id="PS51011"/>
    </source>
</evidence>
<keyword evidence="10 14" id="KW-0694">RNA-binding</keyword>
<feature type="region of interest" description="Disordered" evidence="15">
    <location>
        <begin position="1"/>
        <end position="975"/>
    </location>
</feature>
<organism evidence="18 19">
    <name type="scientific">Clunio marinus</name>
    <dbReference type="NCBI Taxonomy" id="568069"/>
    <lineage>
        <taxon>Eukaryota</taxon>
        <taxon>Metazoa</taxon>
        <taxon>Ecdysozoa</taxon>
        <taxon>Arthropoda</taxon>
        <taxon>Hexapoda</taxon>
        <taxon>Insecta</taxon>
        <taxon>Pterygota</taxon>
        <taxon>Neoptera</taxon>
        <taxon>Endopterygota</taxon>
        <taxon>Diptera</taxon>
        <taxon>Nematocera</taxon>
        <taxon>Chironomoidea</taxon>
        <taxon>Chironomidae</taxon>
        <taxon>Clunio</taxon>
    </lineage>
</organism>
<dbReference type="CDD" id="cd12325">
    <property type="entry name" value="RRM1_hnRNPA_hnRNPD_like"/>
    <property type="match status" value="1"/>
</dbReference>
<evidence type="ECO:0000256" key="12">
    <source>
        <dbReference type="ARBA" id="ARBA00036696"/>
    </source>
</evidence>
<feature type="compositionally biased region" description="Polar residues" evidence="15">
    <location>
        <begin position="3221"/>
        <end position="3239"/>
    </location>
</feature>
<feature type="compositionally biased region" description="Low complexity" evidence="15">
    <location>
        <begin position="1347"/>
        <end position="1359"/>
    </location>
</feature>
<evidence type="ECO:0000256" key="5">
    <source>
        <dbReference type="ARBA" id="ARBA00022553"/>
    </source>
</evidence>
<dbReference type="InterPro" id="IPR016024">
    <property type="entry name" value="ARM-type_fold"/>
</dbReference>
<dbReference type="GO" id="GO:0005654">
    <property type="term" value="C:nucleoplasm"/>
    <property type="evidence" value="ECO:0007669"/>
    <property type="project" value="TreeGrafter"/>
</dbReference>
<accession>A0A1J1IE97</accession>
<dbReference type="SMART" id="SM00360">
    <property type="entry name" value="RRM"/>
    <property type="match status" value="2"/>
</dbReference>
<comment type="subcellular location">
    <subcellularLocation>
        <location evidence="2">Nucleus</location>
    </subcellularLocation>
</comment>
<feature type="compositionally biased region" description="Low complexity" evidence="15">
    <location>
        <begin position="120"/>
        <end position="130"/>
    </location>
</feature>
<dbReference type="GO" id="GO:0006357">
    <property type="term" value="P:regulation of transcription by RNA polymerase II"/>
    <property type="evidence" value="ECO:0007669"/>
    <property type="project" value="TreeGrafter"/>
</dbReference>
<dbReference type="Pfam" id="PF12031">
    <property type="entry name" value="BAF250_C"/>
    <property type="match status" value="1"/>
</dbReference>
<proteinExistence type="inferred from homology"/>
<dbReference type="InterPro" id="IPR012677">
    <property type="entry name" value="Nucleotide-bd_a/b_plait_sf"/>
</dbReference>
<dbReference type="PANTHER" id="PTHR12656">
    <property type="entry name" value="BRG-1 ASSOCIATED FACTOR 250 BAF250"/>
    <property type="match status" value="1"/>
</dbReference>
<keyword evidence="9" id="KW-0156">Chromatin regulator</keyword>
<feature type="compositionally biased region" description="Low complexity" evidence="15">
    <location>
        <begin position="801"/>
        <end position="815"/>
    </location>
</feature>
<dbReference type="OrthoDB" id="8709537at2759"/>
<dbReference type="FunFam" id="3.20.20.140:FF:000001">
    <property type="entry name" value="Dihydropyrimidinase like 3"/>
    <property type="match status" value="1"/>
</dbReference>
<dbReference type="SUPFAM" id="SSF54928">
    <property type="entry name" value="RNA-binding domain, RBD"/>
    <property type="match status" value="2"/>
</dbReference>
<feature type="compositionally biased region" description="Gly residues" evidence="15">
    <location>
        <begin position="1124"/>
        <end position="1138"/>
    </location>
</feature>
<feature type="compositionally biased region" description="Low complexity" evidence="15">
    <location>
        <begin position="1104"/>
        <end position="1114"/>
    </location>
</feature>
<dbReference type="InterPro" id="IPR011778">
    <property type="entry name" value="Hydantoinase/dihydroPyrase"/>
</dbReference>
<dbReference type="GO" id="GO:0035060">
    <property type="term" value="C:brahma complex"/>
    <property type="evidence" value="ECO:0007669"/>
    <property type="project" value="InterPro"/>
</dbReference>
<comment type="cofactor">
    <cofactor evidence="1">
        <name>Zn(2+)</name>
        <dbReference type="ChEBI" id="CHEBI:29105"/>
    </cofactor>
</comment>
<dbReference type="GO" id="GO:0006208">
    <property type="term" value="P:pyrimidine nucleobase catabolic process"/>
    <property type="evidence" value="ECO:0007669"/>
    <property type="project" value="UniProtKB-ARBA"/>
</dbReference>
<evidence type="ECO:0000256" key="6">
    <source>
        <dbReference type="ARBA" id="ARBA00022723"/>
    </source>
</evidence>
<dbReference type="CDD" id="cd16865">
    <property type="entry name" value="ARID_ARID1A-like"/>
    <property type="match status" value="1"/>
</dbReference>
<feature type="compositionally biased region" description="Polar residues" evidence="15">
    <location>
        <begin position="1315"/>
        <end position="1329"/>
    </location>
</feature>
<dbReference type="GO" id="GO:0031491">
    <property type="term" value="F:nucleosome binding"/>
    <property type="evidence" value="ECO:0007669"/>
    <property type="project" value="TreeGrafter"/>
</dbReference>
<dbReference type="PROSITE" id="PS50102">
    <property type="entry name" value="RRM"/>
    <property type="match status" value="2"/>
</dbReference>
<feature type="compositionally biased region" description="Polar residues" evidence="15">
    <location>
        <begin position="956"/>
        <end position="972"/>
    </location>
</feature>
<feature type="compositionally biased region" description="Polar residues" evidence="15">
    <location>
        <begin position="467"/>
        <end position="480"/>
    </location>
</feature>
<evidence type="ECO:0000313" key="19">
    <source>
        <dbReference type="Proteomes" id="UP000183832"/>
    </source>
</evidence>
<evidence type="ECO:0000256" key="9">
    <source>
        <dbReference type="ARBA" id="ARBA00022853"/>
    </source>
</evidence>
<feature type="compositionally biased region" description="Polar residues" evidence="15">
    <location>
        <begin position="654"/>
        <end position="676"/>
    </location>
</feature>
<evidence type="ECO:0000256" key="3">
    <source>
        <dbReference type="ARBA" id="ARBA00008829"/>
    </source>
</evidence>
<feature type="compositionally biased region" description="Low complexity" evidence="15">
    <location>
        <begin position="747"/>
        <end position="768"/>
    </location>
</feature>
<dbReference type="SUPFAM" id="SSF51338">
    <property type="entry name" value="Composite domain of metallo-dependent hydrolases"/>
    <property type="match status" value="2"/>
</dbReference>
<dbReference type="InterPro" id="IPR000504">
    <property type="entry name" value="RRM_dom"/>
</dbReference>
<dbReference type="GO" id="GO:0045893">
    <property type="term" value="P:positive regulation of DNA-templated transcription"/>
    <property type="evidence" value="ECO:0007669"/>
    <property type="project" value="TreeGrafter"/>
</dbReference>
<dbReference type="SUPFAM" id="SSF51556">
    <property type="entry name" value="Metallo-dependent hydrolases"/>
    <property type="match status" value="1"/>
</dbReference>
<dbReference type="InterPro" id="IPR033388">
    <property type="entry name" value="BAF250_C"/>
</dbReference>
<dbReference type="GO" id="GO:0071565">
    <property type="term" value="C:nBAF complex"/>
    <property type="evidence" value="ECO:0007669"/>
    <property type="project" value="TreeGrafter"/>
</dbReference>
<dbReference type="Pfam" id="PF01388">
    <property type="entry name" value="ARID"/>
    <property type="match status" value="1"/>
</dbReference>
<dbReference type="NCBIfam" id="TIGR02033">
    <property type="entry name" value="D-hydantoinase"/>
    <property type="match status" value="1"/>
</dbReference>
<feature type="compositionally biased region" description="Polar residues" evidence="15">
    <location>
        <begin position="1413"/>
        <end position="1423"/>
    </location>
</feature>
<dbReference type="Proteomes" id="UP000183832">
    <property type="component" value="Unassembled WGS sequence"/>
</dbReference>
<sequence>MASQAPSGTTADHLQNDNSQNLKGNDFQQQSETGPKLQNGGQINPPTDHHGKGIKSPPSNGNSGVGPPNEIIPGPGYHHDPNLGPPPPTSQPGQHHMHHPGSNDKDDLSQQQPPHHHQQHPMYGHQPMHGHPMHGPPPPQQHIPGHHIPMQMHQQRYHPHQPGPHGPPHGMQHPMHPHDPNQQQQMDPYGHYRGMMPARPPQRYGLPPQGPVPSPNTQNVSTGAQQQQQPPPGAQQGPTPTLNSLLQSQPSPQQGAPQQQQGTPHRYPNPTPYDPYGPPVSGNGPPPIPPSSGSSSPMPTLSQSQQQQQQQQSWAPPPRPYSPQQYRGPPPTNSSRGQPPYPSSGQSPGPYPSGPPPNTGQVANQQQTNQPPGPPMPPQQYQYPQRYPTPPANQGPQPSMGPQNHRPPYSQWPSPAASPGPHTNLGPPPSQSPHAPPPQSPGPQQQHAGAPCSPSPQPPQSPLQYPNRPSQPSTPSTNDNEVGVNQKKKSTTAKKKTKKQQKQEAAAAAQNSSIENSSNLAANNQQQIQQPSNNVAQQPGPGGHSLPQNNQQQSMRPISSPNSSSSGSRSMSPAVGQNLPMPPRPSSSHSQQGMPTVPIQQQQLNQGSNQGGPLEGQMTSPGPQSGGQPPMQGYPGQPHMQQHGGYKMGPYPPQSQYSQGNYSPRAQYQSYGSQQVPPGPPNSPGQYRPMHNHVGVGPPGAPHTGHPQYPPHPGYPQVWPPPPQNNPGQISNHIQGKNIGPPPPQSPQQGQQQQQQQQQQPQQAGGSPRQLNYLKQHLQHKGGYSQGSTPPPPQGYGNGPGIHPTMGPPSHHMGPPSGPASMGPPPASTGTPPTHMENPGMQMPPTMHHQEGMVVTQDNGMPPTSHQVTSLITTGPDGTPLDEASQQSTLSNTSIASGGEDPQQSTPKSRKSEMMYNHPMTPNQASPGASGHPHSGEDFDMGSPPWPRVGPPASPVFNSHSPAVTPQDSYRSSKVKKSDSLAKLYEMDEKPERRMFLDKLLGYMDEIRKPVTACPTISKQPLDLYRLYIHVKERGGFMEVTKSKTWKDVAGLLGIGASSSAAYTLRKHYIKSILPYECQFDRGGIDPAPIIQSVEAGAKKKTTKPTSVPSPGSSNSQDSFPAPGSGGGSMDGYGGYPGQPGYPQAPSGQPDYVAPMARPPSQTNAQTPHAAGNAQPPNNDNISVSNPFEDPVAPRPYQQHTGAQYPPVSRPQGPYPNQYQTGPPFGGPDQQPYGPHSAGQYPPAQNQYSNNRQMYPPYGPEGEPNFRSSGPPTNDAYRGYPGHGYPPPPGSQQQQGPRPPYVQQQQQQQQQQPPVSSGTPPHSHSQTPFPSAGASVSSAPPGPQQHPPSSAVVNSNVPSTQPQPGLPPVSSGPQNYPPSGVPPPQDYFRPDQSPGTIDLKSELARELVGGATSRHQNQSNNAQPRRHPDFTKDSNQQPYPPYGPSQRPQMYGGWPPNAASGGQYRPQYPPQASPQWGQGPRPGQGQGPNQWEANRYPVSQQYGPNQPWPGQGGSPLMRPPQRGGKPFAMPPPQGPQPINKMPNQYGPQHMQQSMHSHSHQGPQHMQGQHPQGQQQYQGGPVGMSQKRDIIFPSDTVEATQPVLYRRKRMSKHDVGPVDPWRIFMSLRSGLLAESTWALDVLNVLLFDDSSIAYFGLVHLPANREDELSSSVDLGAVTDIPNPNEHLVVLKATFNYTLQSRKGVPIKLQDSSNDIFVMDNQRSWDMISNRDCFLKATVGDDPFNVGQEPNTIEYIMNNFKAEYANIPFANYIKSEKGGSGRVRRKPIETQLRSSGVKRMRLSSEEEREVEEMTRKLYNTPIRSSSVAPTATPTNVEERKKESNTSDADCRQVDMDLEKMTNGPTPENGIVNEKEKIKLESTKVEENEVIENSFDVRETLRDPAKSLKRKRIDDYEDECYTRDEASLYLITDSHDSLARRCICLSTILRNLTFVPGNEMEFAKSTTFLSVLGKLLLLHHEHPVRTKKQRNYDREEDADFSDSCSSLQGESEWWWDYLMQIRENMLVAIANISGYLDLSIYDEPVSRPVLDGLLHWAVCPSAHGQDPFTTLANNSLLSPQRLALEALCKLCVTDSNVDLVIATPPFSRLEKLCAVLTKHLCKNEDQVLREFSVNLLHYLASSDSAMARTVAKQSPCVSYLVAFIEQAEQTALGVANQHGINFLRENPDSMGTSLDMLRRAAGALLHLSKHPDNRPLFMQQEQRLLGLVMSHILDQQVALIISRVLYQTSRGSGPLTTVQQLEQLLNQNSHVKSNHDGGKMESSLLSQTSASLMEQKLPPPMNAPMNPQHLSSQNRLYIKRARVVNADSIQTNVDIYIEDGVIRFIGSPADSVVPGGVRVIDVAGKYVLPGGVDPNTQFVAESNGVSPADDFYSGTKASVAGGTTTIIDLIVPQKGESLVDAYDTWRSKADGKAVCDYGLRCGVTWWNNSVSDEMKLLCEEHGINTFNVFMAFKDLYQLNDTELYEVFERCKELGALPQVHAENGDIIAKNIEKFMAKGMIGPEGHDLSRPAEVEAEAVNRSCVIASQTESAVYITKVTSKMAADQIASAKRRGVKVFGEALVGSIGGKAPCAPSVYTQTSPPLRLRDPENSKLLLKHLALDDLQVIASGNCTFTRAQKEANKDDFTQIPSGVNGSEDRMKIIWEKCVVTNLIDIQKFVAITSTNAAKIFNLYPRKGSVTVGADADLVIWNHQANETISAKSHHHANDYNIFEGTKISGAPEYVIVKGKICLEDGNVRVAEGYGQFIGMPTQCSLIFNGKNGDSDLVDGFDKHVQLDQFQEEFEDRDYVPGKADSTITTSTQITTHTARAPRADGVRDQQASSFSISKELDEGPKKSSIRVRAPPGGASSGLSWDTQSESLQRYFSRYGEVIDCVVMKNNETGRSRGFGFITFADPDNVQRALENCPHNLDGRTIDPKPCNPRSLHKPKRSNAGYPKVFLGGLPANVTESDLRSFFGRYGQVMEVVIMYDQEKKKSRGFGFLSFDTDAAVDRATADHFINLNGKQVEIKKAEPRDGSANHMMQVDPNQSMGGGSHWGGPMMGNGNFPIGLPNMSNTGFQQWNTSQSGYNYGSSTPSNPSFGAWPQQWGNNNYGVPPHQAQQSAQGYGYDYGYNSAATAGSYGANGANWNSWNPNITNVAPNTGSAASTAEMYPHRPQSGHNMHAAPPQTGNISKPGSDYNGGAAYNGAAPYGNYYNEQQAPPAPFSNQNRPRSYGNNEQYPAF</sequence>
<dbReference type="GO" id="GO:0004157">
    <property type="term" value="F:dihydropyrimidinase activity"/>
    <property type="evidence" value="ECO:0007669"/>
    <property type="project" value="UniProtKB-EC"/>
</dbReference>
<feature type="compositionally biased region" description="Low complexity" evidence="15">
    <location>
        <begin position="1139"/>
        <end position="1150"/>
    </location>
</feature>
<dbReference type="SMART" id="SM01014">
    <property type="entry name" value="ARID"/>
    <property type="match status" value="1"/>
</dbReference>
<keyword evidence="5" id="KW-0597">Phosphoprotein</keyword>
<dbReference type="Gene3D" id="3.30.70.330">
    <property type="match status" value="2"/>
</dbReference>
<feature type="compositionally biased region" description="Low complexity" evidence="15">
    <location>
        <begin position="1291"/>
        <end position="1314"/>
    </location>
</feature>
<feature type="region of interest" description="Disordered" evidence="15">
    <location>
        <begin position="3209"/>
        <end position="3239"/>
    </location>
</feature>
<feature type="domain" description="RRM" evidence="16">
    <location>
        <begin position="2866"/>
        <end position="2941"/>
    </location>
</feature>
<feature type="compositionally biased region" description="Pro residues" evidence="15">
    <location>
        <begin position="426"/>
        <end position="441"/>
    </location>
</feature>
<feature type="compositionally biased region" description="Basic and acidic residues" evidence="15">
    <location>
        <begin position="1834"/>
        <end position="1846"/>
    </location>
</feature>
<dbReference type="GO" id="GO:0003677">
    <property type="term" value="F:DNA binding"/>
    <property type="evidence" value="ECO:0007669"/>
    <property type="project" value="InterPro"/>
</dbReference>
<feature type="domain" description="ARID" evidence="17">
    <location>
        <begin position="990"/>
        <end position="1081"/>
    </location>
</feature>
<feature type="compositionally biased region" description="Low complexity" evidence="15">
    <location>
        <begin position="291"/>
        <end position="314"/>
    </location>
</feature>
<dbReference type="GO" id="GO:0005737">
    <property type="term" value="C:cytoplasm"/>
    <property type="evidence" value="ECO:0007669"/>
    <property type="project" value="InterPro"/>
</dbReference>
<evidence type="ECO:0000313" key="18">
    <source>
        <dbReference type="EMBL" id="CRK98090.1"/>
    </source>
</evidence>
<feature type="compositionally biased region" description="Polar residues" evidence="15">
    <location>
        <begin position="1175"/>
        <end position="1186"/>
    </location>
</feature>
<feature type="compositionally biased region" description="Polar residues" evidence="15">
    <location>
        <begin position="884"/>
        <end position="907"/>
    </location>
</feature>
<keyword evidence="7" id="KW-0378">Hydrolase</keyword>
<comment type="similarity">
    <text evidence="3">Belongs to the metallo-dependent hydrolases superfamily. Hydantoinase/dihydropyrimidinase family.</text>
</comment>
<dbReference type="PROSITE" id="PS51011">
    <property type="entry name" value="ARID"/>
    <property type="match status" value="1"/>
</dbReference>
<feature type="compositionally biased region" description="Low complexity" evidence="15">
    <location>
        <begin position="222"/>
        <end position="262"/>
    </location>
</feature>
<feature type="compositionally biased region" description="Polar residues" evidence="15">
    <location>
        <begin position="1819"/>
        <end position="1833"/>
    </location>
</feature>
<feature type="compositionally biased region" description="Low complexity" evidence="15">
    <location>
        <begin position="554"/>
        <end position="573"/>
    </location>
</feature>
<feature type="region of interest" description="Disordered" evidence="15">
    <location>
        <begin position="2806"/>
        <end position="2870"/>
    </location>
</feature>
<dbReference type="EC" id="3.5.2.2" evidence="13"/>
<dbReference type="InterPro" id="IPR011059">
    <property type="entry name" value="Metal-dep_hydrolase_composite"/>
</dbReference>
<feature type="compositionally biased region" description="Pro residues" evidence="15">
    <location>
        <begin position="349"/>
        <end position="358"/>
    </location>
</feature>
<comment type="subunit">
    <text evidence="4">Homotetramer.</text>
</comment>
<evidence type="ECO:0000256" key="8">
    <source>
        <dbReference type="ARBA" id="ARBA00022833"/>
    </source>
</evidence>
<reference evidence="18 19" key="1">
    <citation type="submission" date="2015-04" db="EMBL/GenBank/DDBJ databases">
        <authorList>
            <person name="Syromyatnikov M.Y."/>
            <person name="Popov V.N."/>
        </authorList>
    </citation>
    <scope>NUCLEOTIDE SEQUENCE [LARGE SCALE GENOMIC DNA]</scope>
</reference>
<dbReference type="InterPro" id="IPR035979">
    <property type="entry name" value="RBD_domain_sf"/>
</dbReference>
<dbReference type="InterPro" id="IPR011989">
    <property type="entry name" value="ARM-like"/>
</dbReference>
<dbReference type="Gene3D" id="1.10.150.60">
    <property type="entry name" value="ARID DNA-binding domain"/>
    <property type="match status" value="1"/>
</dbReference>
<feature type="compositionally biased region" description="Low complexity" evidence="15">
    <location>
        <begin position="142"/>
        <end position="151"/>
    </location>
</feature>
<dbReference type="InterPro" id="IPR021906">
    <property type="entry name" value="BAF250/Osa"/>
</dbReference>
<evidence type="ECO:0000259" key="16">
    <source>
        <dbReference type="PROSITE" id="PS50102"/>
    </source>
</evidence>
<dbReference type="InterPro" id="IPR006680">
    <property type="entry name" value="Amidohydro-rel"/>
</dbReference>
<feature type="compositionally biased region" description="Pro residues" evidence="15">
    <location>
        <begin position="944"/>
        <end position="954"/>
    </location>
</feature>
<evidence type="ECO:0000256" key="1">
    <source>
        <dbReference type="ARBA" id="ARBA00001947"/>
    </source>
</evidence>
<evidence type="ECO:0000256" key="13">
    <source>
        <dbReference type="ARBA" id="ARBA00039113"/>
    </source>
</evidence>
<keyword evidence="11" id="KW-0539">Nucleus</keyword>
<dbReference type="PANTHER" id="PTHR12656:SF5">
    <property type="entry name" value="TRITHORAX GROUP PROTEIN OSA"/>
    <property type="match status" value="1"/>
</dbReference>
<dbReference type="InterPro" id="IPR036431">
    <property type="entry name" value="ARID_dom_sf"/>
</dbReference>
<feature type="compositionally biased region" description="Polar residues" evidence="15">
    <location>
        <begin position="856"/>
        <end position="873"/>
    </location>
</feature>
<dbReference type="SUPFAM" id="SSF48371">
    <property type="entry name" value="ARM repeat"/>
    <property type="match status" value="1"/>
</dbReference>
<feature type="compositionally biased region" description="Basic residues" evidence="15">
    <location>
        <begin position="486"/>
        <end position="500"/>
    </location>
</feature>
<keyword evidence="8" id="KW-0862">Zinc</keyword>
<dbReference type="SMART" id="SM00501">
    <property type="entry name" value="BRIGHT"/>
    <property type="match status" value="1"/>
</dbReference>
<feature type="compositionally biased region" description="Low complexity" evidence="15">
    <location>
        <begin position="1330"/>
        <end position="1339"/>
    </location>
</feature>
<evidence type="ECO:0000256" key="14">
    <source>
        <dbReference type="PROSITE-ProRule" id="PRU00176"/>
    </source>
</evidence>
<dbReference type="Pfam" id="PF00076">
    <property type="entry name" value="RRM_1"/>
    <property type="match status" value="2"/>
</dbReference>
<feature type="compositionally biased region" description="Low complexity" evidence="15">
    <location>
        <begin position="56"/>
        <end position="69"/>
    </location>
</feature>
<keyword evidence="19" id="KW-1185">Reference proteome</keyword>
<feature type="compositionally biased region" description="Polar residues" evidence="15">
    <location>
        <begin position="1"/>
        <end position="33"/>
    </location>
</feature>
<feature type="compositionally biased region" description="Pro residues" evidence="15">
    <location>
        <begin position="1375"/>
        <end position="1385"/>
    </location>
</feature>
<dbReference type="Pfam" id="PF01979">
    <property type="entry name" value="Amidohydro_1"/>
    <property type="match status" value="1"/>
</dbReference>
<keyword evidence="6" id="KW-0479">Metal-binding</keyword>
<dbReference type="GO" id="GO:0003723">
    <property type="term" value="F:RNA binding"/>
    <property type="evidence" value="ECO:0007669"/>
    <property type="project" value="UniProtKB-UniRule"/>
</dbReference>
<feature type="domain" description="RRM" evidence="16">
    <location>
        <begin position="2952"/>
        <end position="3029"/>
    </location>
</feature>
<dbReference type="InterPro" id="IPR001606">
    <property type="entry name" value="ARID_dom"/>
</dbReference>
<feature type="region of interest" description="Disordered" evidence="15">
    <location>
        <begin position="1819"/>
        <end position="1846"/>
    </location>
</feature>
<feature type="compositionally biased region" description="Polar residues" evidence="15">
    <location>
        <begin position="1243"/>
        <end position="1253"/>
    </location>
</feature>
<feature type="compositionally biased region" description="Pro residues" evidence="15">
    <location>
        <begin position="708"/>
        <end position="725"/>
    </location>
</feature>
<evidence type="ECO:0000256" key="7">
    <source>
        <dbReference type="ARBA" id="ARBA00022801"/>
    </source>
</evidence>
<feature type="compositionally biased region" description="Low complexity" evidence="15">
    <location>
        <begin position="620"/>
        <end position="645"/>
    </location>
</feature>
<dbReference type="EMBL" id="CVRI01000047">
    <property type="protein sequence ID" value="CRK98090.1"/>
    <property type="molecule type" value="Genomic_DNA"/>
</dbReference>
<dbReference type="GO" id="GO:0046872">
    <property type="term" value="F:metal ion binding"/>
    <property type="evidence" value="ECO:0007669"/>
    <property type="project" value="UniProtKB-KW"/>
</dbReference>
<feature type="compositionally biased region" description="Low complexity" evidence="15">
    <location>
        <begin position="442"/>
        <end position="452"/>
    </location>
</feature>
<feature type="compositionally biased region" description="Low complexity" evidence="15">
    <location>
        <begin position="1536"/>
        <end position="1578"/>
    </location>
</feature>
<dbReference type="GO" id="GO:0016514">
    <property type="term" value="C:SWI/SNF complex"/>
    <property type="evidence" value="ECO:0007669"/>
    <property type="project" value="InterPro"/>
</dbReference>
<dbReference type="Gene3D" id="2.30.40.10">
    <property type="entry name" value="Urease, subunit C, domain 1"/>
    <property type="match status" value="1"/>
</dbReference>
<protein>
    <recommendedName>
        <fullName evidence="13">dihydropyrimidinase</fullName>
        <ecNumber evidence="13">3.5.2.2</ecNumber>
    </recommendedName>
</protein>
<feature type="region of interest" description="Disordered" evidence="15">
    <location>
        <begin position="1096"/>
        <end position="1581"/>
    </location>
</feature>
<dbReference type="Gene3D" id="3.20.20.140">
    <property type="entry name" value="Metal-dependent hydrolases"/>
    <property type="match status" value="1"/>
</dbReference>
<name>A0A1J1IE97_9DIPT</name>
<feature type="compositionally biased region" description="Pro residues" evidence="15">
    <location>
        <begin position="816"/>
        <end position="827"/>
    </location>
</feature>
<dbReference type="InterPro" id="IPR032466">
    <property type="entry name" value="Metal_Hydrolase"/>
</dbReference>
<feature type="compositionally biased region" description="Low complexity" evidence="15">
    <location>
        <begin position="503"/>
        <end position="538"/>
    </location>
</feature>
<feature type="compositionally biased region" description="Pro residues" evidence="15">
    <location>
        <begin position="267"/>
        <end position="290"/>
    </location>
</feature>
<comment type="catalytic activity">
    <reaction evidence="12">
        <text>5,6-dihydrouracil + H2O = 3-(carbamoylamino)propanoate + H(+)</text>
        <dbReference type="Rhea" id="RHEA:16121"/>
        <dbReference type="ChEBI" id="CHEBI:11892"/>
        <dbReference type="ChEBI" id="CHEBI:15377"/>
        <dbReference type="ChEBI" id="CHEBI:15378"/>
        <dbReference type="ChEBI" id="CHEBI:15901"/>
        <dbReference type="EC" id="3.5.2.2"/>
    </reaction>
</comment>
<evidence type="ECO:0000256" key="11">
    <source>
        <dbReference type="ARBA" id="ARBA00023242"/>
    </source>
</evidence>
<dbReference type="GO" id="GO:0006338">
    <property type="term" value="P:chromatin remodeling"/>
    <property type="evidence" value="ECO:0007669"/>
    <property type="project" value="InterPro"/>
</dbReference>